<evidence type="ECO:0000256" key="1">
    <source>
        <dbReference type="ARBA" id="ARBA00004167"/>
    </source>
</evidence>
<protein>
    <submittedName>
        <fullName evidence="7">LemA family protein</fullName>
    </submittedName>
</protein>
<evidence type="ECO:0000313" key="7">
    <source>
        <dbReference type="EMBL" id="TNK90538.1"/>
    </source>
</evidence>
<accession>A0A5C4TK64</accession>
<dbReference type="RefSeq" id="WP_103429199.1">
    <property type="nucleotide sequence ID" value="NZ_CP118925.1"/>
</dbReference>
<comment type="similarity">
    <text evidence="2">Belongs to the LemA family.</text>
</comment>
<dbReference type="GeneID" id="93160369"/>
<dbReference type="InterPro" id="IPR007156">
    <property type="entry name" value="MamQ_LemA"/>
</dbReference>
<dbReference type="PANTHER" id="PTHR34478:SF2">
    <property type="entry name" value="MEMBRANE PROTEIN"/>
    <property type="match status" value="1"/>
</dbReference>
<dbReference type="Pfam" id="PF04011">
    <property type="entry name" value="LemA"/>
    <property type="match status" value="1"/>
</dbReference>
<evidence type="ECO:0000256" key="3">
    <source>
        <dbReference type="ARBA" id="ARBA00022692"/>
    </source>
</evidence>
<dbReference type="Gene3D" id="1.20.1440.20">
    <property type="entry name" value="LemA-like domain"/>
    <property type="match status" value="1"/>
</dbReference>
<comment type="caution">
    <text evidence="7">The sequence shown here is derived from an EMBL/GenBank/DDBJ whole genome shotgun (WGS) entry which is preliminary data.</text>
</comment>
<evidence type="ECO:0000256" key="5">
    <source>
        <dbReference type="ARBA" id="ARBA00023136"/>
    </source>
</evidence>
<keyword evidence="4 6" id="KW-1133">Transmembrane helix</keyword>
<dbReference type="PANTHER" id="PTHR34478">
    <property type="entry name" value="PROTEIN LEMA"/>
    <property type="match status" value="1"/>
</dbReference>
<evidence type="ECO:0000256" key="4">
    <source>
        <dbReference type="ARBA" id="ARBA00022989"/>
    </source>
</evidence>
<keyword evidence="3 6" id="KW-0812">Transmembrane</keyword>
<keyword evidence="5 6" id="KW-0472">Membrane</keyword>
<dbReference type="EMBL" id="QFCR01000008">
    <property type="protein sequence ID" value="TNK90538.1"/>
    <property type="molecule type" value="Genomic_DNA"/>
</dbReference>
<sequence>MTKNTKITLSIVGVIVFLVIAIGGWFIMTQNSLRVQQQNVDQQWSNVEVQLQRRADLTPQLVGAVKGNMKNEQKIFGKIADARKQYDNASTPADKVKQADNLNKQTQVLINAVHENYPELASSSNVNDLMTQIEGSENRISQTRRDYNDAVQVYNRKVVSFPSSIVANNAGMKTKPFFQSAPTASQAPKVDLDN</sequence>
<evidence type="ECO:0000256" key="2">
    <source>
        <dbReference type="ARBA" id="ARBA00008854"/>
    </source>
</evidence>
<evidence type="ECO:0000313" key="8">
    <source>
        <dbReference type="Proteomes" id="UP000313312"/>
    </source>
</evidence>
<feature type="transmembrane region" description="Helical" evidence="6">
    <location>
        <begin position="7"/>
        <end position="28"/>
    </location>
</feature>
<organism evidence="7 8">
    <name type="scientific">Fructilactobacillus sanfranciscensis</name>
    <name type="common">Lactobacillus sanfranciscensis</name>
    <dbReference type="NCBI Taxonomy" id="1625"/>
    <lineage>
        <taxon>Bacteria</taxon>
        <taxon>Bacillati</taxon>
        <taxon>Bacillota</taxon>
        <taxon>Bacilli</taxon>
        <taxon>Lactobacillales</taxon>
        <taxon>Lactobacillaceae</taxon>
        <taxon>Fructilactobacillus</taxon>
    </lineage>
</organism>
<comment type="subcellular location">
    <subcellularLocation>
        <location evidence="1">Membrane</location>
        <topology evidence="1">Single-pass membrane protein</topology>
    </subcellularLocation>
</comment>
<dbReference type="SUPFAM" id="SSF140478">
    <property type="entry name" value="LemA-like"/>
    <property type="match status" value="1"/>
</dbReference>
<evidence type="ECO:0000256" key="6">
    <source>
        <dbReference type="SAM" id="Phobius"/>
    </source>
</evidence>
<dbReference type="InterPro" id="IPR023353">
    <property type="entry name" value="LemA-like_dom_sf"/>
</dbReference>
<proteinExistence type="inferred from homology"/>
<dbReference type="AlphaFoldDB" id="A0A5C4TK64"/>
<dbReference type="GO" id="GO:0016020">
    <property type="term" value="C:membrane"/>
    <property type="evidence" value="ECO:0007669"/>
    <property type="project" value="UniProtKB-SubCell"/>
</dbReference>
<reference evidence="7 8" key="1">
    <citation type="submission" date="2018-05" db="EMBL/GenBank/DDBJ databases">
        <title>Lactobacillus sanfranciscensis Ah4 draft denome sequence.</title>
        <authorList>
            <person name="Zhang G."/>
        </authorList>
    </citation>
    <scope>NUCLEOTIDE SEQUENCE [LARGE SCALE GENOMIC DNA]</scope>
    <source>
        <strain evidence="7 8">Ah4</strain>
    </source>
</reference>
<gene>
    <name evidence="7" type="ORF">DID87_03720</name>
</gene>
<dbReference type="Proteomes" id="UP000313312">
    <property type="component" value="Unassembled WGS sequence"/>
</dbReference>
<name>A0A5C4TK64_FRUSA</name>